<comment type="caution">
    <text evidence="1">The sequence shown here is derived from an EMBL/GenBank/DDBJ whole genome shotgun (WGS) entry which is preliminary data.</text>
</comment>
<dbReference type="AlphaFoldDB" id="A0AAQ1Z8D4"/>
<accession>A0AAQ1Z8D4</accession>
<dbReference type="EMBL" id="BJLD01000001">
    <property type="protein sequence ID" value="GEA42090.1"/>
    <property type="molecule type" value="Genomic_DNA"/>
</dbReference>
<reference evidence="1 2" key="1">
    <citation type="submission" date="2019-06" db="EMBL/GenBank/DDBJ databases">
        <title>Draft genome sequence of Corynebacterium striatum NBRC 15291.</title>
        <authorList>
            <person name="Miura T."/>
            <person name="Furukawa M."/>
            <person name="Shimamura M."/>
            <person name="Ohyama Y."/>
            <person name="Yamazoe A."/>
            <person name="Kawasaki H."/>
        </authorList>
    </citation>
    <scope>NUCLEOTIDE SEQUENCE [LARGE SCALE GENOMIC DNA]</scope>
    <source>
        <strain evidence="1 2">NBRC 15291</strain>
    </source>
</reference>
<organism evidence="1 2">
    <name type="scientific">Corynebacterium striatum</name>
    <dbReference type="NCBI Taxonomy" id="43770"/>
    <lineage>
        <taxon>Bacteria</taxon>
        <taxon>Bacillati</taxon>
        <taxon>Actinomycetota</taxon>
        <taxon>Actinomycetes</taxon>
        <taxon>Mycobacteriales</taxon>
        <taxon>Corynebacteriaceae</taxon>
        <taxon>Corynebacterium</taxon>
    </lineage>
</organism>
<dbReference type="Proteomes" id="UP000315234">
    <property type="component" value="Unassembled WGS sequence"/>
</dbReference>
<dbReference type="RefSeq" id="WP_034657059.1">
    <property type="nucleotide sequence ID" value="NZ_BJLD01000001.1"/>
</dbReference>
<proteinExistence type="predicted"/>
<gene>
    <name evidence="1" type="ORF">Cst04h_02600</name>
</gene>
<protein>
    <submittedName>
        <fullName evidence="1">Uncharacterized protein</fullName>
    </submittedName>
</protein>
<evidence type="ECO:0000313" key="2">
    <source>
        <dbReference type="Proteomes" id="UP000315234"/>
    </source>
</evidence>
<name>A0AAQ1Z8D4_CORST</name>
<sequence>MTNLTTSNLKRLLAEASPGPWEALATYDDGAPRPDTTREMRAAGKYLGIMHTPNADLAAAAPDLAQEVIRLREELIGWANNEAQAHNTLVKQAQAAGSAGIITTHKTIYNRILEILGDHDDQL</sequence>
<evidence type="ECO:0000313" key="1">
    <source>
        <dbReference type="EMBL" id="GEA42090.1"/>
    </source>
</evidence>